<dbReference type="InterPro" id="IPR013766">
    <property type="entry name" value="Thioredoxin_domain"/>
</dbReference>
<dbReference type="AlphaFoldDB" id="A0A1G7Z2P2"/>
<dbReference type="Gene3D" id="3.40.30.10">
    <property type="entry name" value="Glutaredoxin"/>
    <property type="match status" value="1"/>
</dbReference>
<organism evidence="2 3">
    <name type="scientific">Pelagibacterium luteolum</name>
    <dbReference type="NCBI Taxonomy" id="440168"/>
    <lineage>
        <taxon>Bacteria</taxon>
        <taxon>Pseudomonadati</taxon>
        <taxon>Pseudomonadota</taxon>
        <taxon>Alphaproteobacteria</taxon>
        <taxon>Hyphomicrobiales</taxon>
        <taxon>Devosiaceae</taxon>
        <taxon>Pelagibacterium</taxon>
    </lineage>
</organism>
<dbReference type="InterPro" id="IPR036249">
    <property type="entry name" value="Thioredoxin-like_sf"/>
</dbReference>
<dbReference type="GO" id="GO:0016853">
    <property type="term" value="F:isomerase activity"/>
    <property type="evidence" value="ECO:0007669"/>
    <property type="project" value="UniProtKB-KW"/>
</dbReference>
<dbReference type="GO" id="GO:0016491">
    <property type="term" value="F:oxidoreductase activity"/>
    <property type="evidence" value="ECO:0007669"/>
    <property type="project" value="InterPro"/>
</dbReference>
<accession>A0A1G7Z2P2</accession>
<keyword evidence="2" id="KW-0413">Isomerase</keyword>
<dbReference type="EMBL" id="FNCS01000017">
    <property type="protein sequence ID" value="SDH03042.1"/>
    <property type="molecule type" value="Genomic_DNA"/>
</dbReference>
<dbReference type="PROSITE" id="PS51352">
    <property type="entry name" value="THIOREDOXIN_2"/>
    <property type="match status" value="1"/>
</dbReference>
<name>A0A1G7Z2P2_9HYPH</name>
<dbReference type="InterPro" id="IPR001853">
    <property type="entry name" value="DSBA-like_thioredoxin_dom"/>
</dbReference>
<dbReference type="STRING" id="440168.SAMN04487974_11731"/>
<dbReference type="Proteomes" id="UP000199495">
    <property type="component" value="Unassembled WGS sequence"/>
</dbReference>
<gene>
    <name evidence="2" type="ORF">SAMN04487974_11731</name>
</gene>
<evidence type="ECO:0000259" key="1">
    <source>
        <dbReference type="PROSITE" id="PS51352"/>
    </source>
</evidence>
<dbReference type="SUPFAM" id="SSF52833">
    <property type="entry name" value="Thioredoxin-like"/>
    <property type="match status" value="1"/>
</dbReference>
<protein>
    <submittedName>
        <fullName evidence="2">Protein-disulfide isomerase</fullName>
    </submittedName>
</protein>
<feature type="domain" description="Thioredoxin" evidence="1">
    <location>
        <begin position="18"/>
        <end position="205"/>
    </location>
</feature>
<evidence type="ECO:0000313" key="2">
    <source>
        <dbReference type="EMBL" id="SDH03042.1"/>
    </source>
</evidence>
<dbReference type="Pfam" id="PF01323">
    <property type="entry name" value="DSBA"/>
    <property type="match status" value="1"/>
</dbReference>
<keyword evidence="3" id="KW-1185">Reference proteome</keyword>
<evidence type="ECO:0000313" key="3">
    <source>
        <dbReference type="Proteomes" id="UP000199495"/>
    </source>
</evidence>
<dbReference type="OrthoDB" id="9780147at2"/>
<dbReference type="RefSeq" id="WP_090598439.1">
    <property type="nucleotide sequence ID" value="NZ_FNCS01000017.1"/>
</dbReference>
<reference evidence="2 3" key="1">
    <citation type="submission" date="2016-10" db="EMBL/GenBank/DDBJ databases">
        <authorList>
            <person name="de Groot N.N."/>
        </authorList>
    </citation>
    <scope>NUCLEOTIDE SEQUENCE [LARGE SCALE GENOMIC DNA]</scope>
    <source>
        <strain evidence="2 3">CGMCC 1.10267</strain>
    </source>
</reference>
<proteinExistence type="predicted"/>
<sequence>MIDRRKLIIWGGIAIAAPLVAHTAMSQSRSSPPTPDEVYRDPDIPVLGNPDGDVTIVSFFDYNCPFCKGDYPVLKDVARRDGNVRLIKKDRPILTEASRHASRLVLAAAGTPDYEAGMDAIMLEQGRLSIEEIDAALRAAGLDVDVMSSRYDQNSEQVEALFDRNNRQTLGLRLTGTPGYAIGRKLVAGSYDAPSFEEAIKLARDSGDRF</sequence>